<dbReference type="EMBL" id="JABSTQ010005778">
    <property type="protein sequence ID" value="KAG0438559.1"/>
    <property type="molecule type" value="Genomic_DNA"/>
</dbReference>
<name>A0AC60QQJ5_IXOPE</name>
<reference evidence="1 2" key="1">
    <citation type="journal article" date="2020" name="Cell">
        <title>Large-Scale Comparative Analyses of Tick Genomes Elucidate Their Genetic Diversity and Vector Capacities.</title>
        <authorList>
            <consortium name="Tick Genome and Microbiome Consortium (TIGMIC)"/>
            <person name="Jia N."/>
            <person name="Wang J."/>
            <person name="Shi W."/>
            <person name="Du L."/>
            <person name="Sun Y."/>
            <person name="Zhan W."/>
            <person name="Jiang J.F."/>
            <person name="Wang Q."/>
            <person name="Zhang B."/>
            <person name="Ji P."/>
            <person name="Bell-Sakyi L."/>
            <person name="Cui X.M."/>
            <person name="Yuan T.T."/>
            <person name="Jiang B.G."/>
            <person name="Yang W.F."/>
            <person name="Lam T.T."/>
            <person name="Chang Q.C."/>
            <person name="Ding S.J."/>
            <person name="Wang X.J."/>
            <person name="Zhu J.G."/>
            <person name="Ruan X.D."/>
            <person name="Zhao L."/>
            <person name="Wei J.T."/>
            <person name="Ye R.Z."/>
            <person name="Que T.C."/>
            <person name="Du C.H."/>
            <person name="Zhou Y.H."/>
            <person name="Cheng J.X."/>
            <person name="Dai P.F."/>
            <person name="Guo W.B."/>
            <person name="Han X.H."/>
            <person name="Huang E.J."/>
            <person name="Li L.F."/>
            <person name="Wei W."/>
            <person name="Gao Y.C."/>
            <person name="Liu J.Z."/>
            <person name="Shao H.Z."/>
            <person name="Wang X."/>
            <person name="Wang C.C."/>
            <person name="Yang T.C."/>
            <person name="Huo Q.B."/>
            <person name="Li W."/>
            <person name="Chen H.Y."/>
            <person name="Chen S.E."/>
            <person name="Zhou L.G."/>
            <person name="Ni X.B."/>
            <person name="Tian J.H."/>
            <person name="Sheng Y."/>
            <person name="Liu T."/>
            <person name="Pan Y.S."/>
            <person name="Xia L.Y."/>
            <person name="Li J."/>
            <person name="Zhao F."/>
            <person name="Cao W.C."/>
        </authorList>
    </citation>
    <scope>NUCLEOTIDE SEQUENCE [LARGE SCALE GENOMIC DNA]</scope>
    <source>
        <strain evidence="1">Iper-2018</strain>
    </source>
</reference>
<accession>A0AC60QQJ5</accession>
<organism evidence="1 2">
    <name type="scientific">Ixodes persulcatus</name>
    <name type="common">Taiga tick</name>
    <dbReference type="NCBI Taxonomy" id="34615"/>
    <lineage>
        <taxon>Eukaryota</taxon>
        <taxon>Metazoa</taxon>
        <taxon>Ecdysozoa</taxon>
        <taxon>Arthropoda</taxon>
        <taxon>Chelicerata</taxon>
        <taxon>Arachnida</taxon>
        <taxon>Acari</taxon>
        <taxon>Parasitiformes</taxon>
        <taxon>Ixodida</taxon>
        <taxon>Ixodoidea</taxon>
        <taxon>Ixodidae</taxon>
        <taxon>Ixodinae</taxon>
        <taxon>Ixodes</taxon>
    </lineage>
</organism>
<proteinExistence type="predicted"/>
<protein>
    <submittedName>
        <fullName evidence="1">Uncharacterized protein</fullName>
    </submittedName>
</protein>
<dbReference type="Proteomes" id="UP000805193">
    <property type="component" value="Unassembled WGS sequence"/>
</dbReference>
<keyword evidence="2" id="KW-1185">Reference proteome</keyword>
<comment type="caution">
    <text evidence="1">The sequence shown here is derived from an EMBL/GenBank/DDBJ whole genome shotgun (WGS) entry which is preliminary data.</text>
</comment>
<sequence>MNSGDSLDHSLQPTDTCQVLLTLEGDGQLLSTSQLEPTRPASPPQVAPVAPPTQATVLPAMPPDPPSRKKARPQDYRFGASCQRGRSTGQES</sequence>
<gene>
    <name evidence="1" type="ORF">HPB47_016960</name>
</gene>
<evidence type="ECO:0000313" key="2">
    <source>
        <dbReference type="Proteomes" id="UP000805193"/>
    </source>
</evidence>
<evidence type="ECO:0000313" key="1">
    <source>
        <dbReference type="EMBL" id="KAG0438559.1"/>
    </source>
</evidence>